<evidence type="ECO:0000313" key="2">
    <source>
        <dbReference type="EMBL" id="EWC58443.1"/>
    </source>
</evidence>
<organism evidence="2 3">
    <name type="scientific">Actinokineospora spheciospongiae</name>
    <dbReference type="NCBI Taxonomy" id="909613"/>
    <lineage>
        <taxon>Bacteria</taxon>
        <taxon>Bacillati</taxon>
        <taxon>Actinomycetota</taxon>
        <taxon>Actinomycetes</taxon>
        <taxon>Pseudonocardiales</taxon>
        <taxon>Pseudonocardiaceae</taxon>
        <taxon>Actinokineospora</taxon>
    </lineage>
</organism>
<name>W7ID20_9PSEU</name>
<feature type="transmembrane region" description="Helical" evidence="1">
    <location>
        <begin position="218"/>
        <end position="236"/>
    </location>
</feature>
<protein>
    <submittedName>
        <fullName evidence="2">Putative ABC transport system membrane protein</fullName>
    </submittedName>
</protein>
<dbReference type="Proteomes" id="UP000019277">
    <property type="component" value="Unassembled WGS sequence"/>
</dbReference>
<sequence>MTLLATERMKLFSTRSPWFCGVLALGMVIGFAGLVALAEDDPTTLGLRSTLFGWQFGLMVVLVMGALAITTEYRFGTIRTAFQAVPNRTAVLLAKAGVVAALAGVIGEVAAFGAWGTAKVLAPGADLAIAGEAGWRSVAGIGLVFAVAAVIAVAVGALVRQSAGAISILLIWTMLLENLVGIIPRVGDDIQDWLPFMAVNRFLGDPGPDPVMGPWPSLAYFAAIAAALLAAALVVVNKRDA</sequence>
<keyword evidence="1" id="KW-1133">Transmembrane helix</keyword>
<dbReference type="AlphaFoldDB" id="W7ID20"/>
<accession>W7ID20</accession>
<evidence type="ECO:0000313" key="3">
    <source>
        <dbReference type="Proteomes" id="UP000019277"/>
    </source>
</evidence>
<dbReference type="EMBL" id="AYXG01000241">
    <property type="protein sequence ID" value="EWC58443.1"/>
    <property type="molecule type" value="Genomic_DNA"/>
</dbReference>
<feature type="transmembrane region" description="Helical" evidence="1">
    <location>
        <begin position="18"/>
        <end position="38"/>
    </location>
</feature>
<dbReference type="RefSeq" id="WP_035289958.1">
    <property type="nucleotide sequence ID" value="NZ_AYXG01000241.1"/>
</dbReference>
<dbReference type="OrthoDB" id="4336046at2"/>
<dbReference type="eggNOG" id="COG1277">
    <property type="taxonomic scope" value="Bacteria"/>
</dbReference>
<keyword evidence="3" id="KW-1185">Reference proteome</keyword>
<dbReference type="STRING" id="909613.UO65_6335"/>
<keyword evidence="1" id="KW-0812">Transmembrane</keyword>
<feature type="transmembrane region" description="Helical" evidence="1">
    <location>
        <begin position="135"/>
        <end position="159"/>
    </location>
</feature>
<keyword evidence="1" id="KW-0472">Membrane</keyword>
<proteinExistence type="predicted"/>
<feature type="transmembrane region" description="Helical" evidence="1">
    <location>
        <begin position="90"/>
        <end position="115"/>
    </location>
</feature>
<feature type="transmembrane region" description="Helical" evidence="1">
    <location>
        <begin position="50"/>
        <end position="69"/>
    </location>
</feature>
<dbReference type="PATRIC" id="fig|909613.9.peg.6332"/>
<feature type="transmembrane region" description="Helical" evidence="1">
    <location>
        <begin position="166"/>
        <end position="187"/>
    </location>
</feature>
<evidence type="ECO:0000256" key="1">
    <source>
        <dbReference type="SAM" id="Phobius"/>
    </source>
</evidence>
<reference evidence="2 3" key="1">
    <citation type="journal article" date="2014" name="Genome Announc.">
        <title>Draft Genome Sequence of the Antitrypanosomally Active Sponge-Associated Bacterium Actinokineospora sp. Strain EG49.</title>
        <authorList>
            <person name="Harjes J."/>
            <person name="Ryu T."/>
            <person name="Abdelmohsen U.R."/>
            <person name="Moitinho-Silva L."/>
            <person name="Horn H."/>
            <person name="Ravasi T."/>
            <person name="Hentschel U."/>
        </authorList>
    </citation>
    <scope>NUCLEOTIDE SEQUENCE [LARGE SCALE GENOMIC DNA]</scope>
    <source>
        <strain evidence="2 3">EG49</strain>
    </source>
</reference>
<gene>
    <name evidence="2" type="ORF">UO65_6335</name>
</gene>
<comment type="caution">
    <text evidence="2">The sequence shown here is derived from an EMBL/GenBank/DDBJ whole genome shotgun (WGS) entry which is preliminary data.</text>
</comment>